<accession>A0ABW0ZI80</accession>
<protein>
    <submittedName>
        <fullName evidence="1">Formate dehydrogenase subunit delta</fullName>
    </submittedName>
</protein>
<keyword evidence="2" id="KW-1185">Reference proteome</keyword>
<gene>
    <name evidence="1" type="ORF">ACFPQB_07675</name>
</gene>
<dbReference type="RefSeq" id="WP_206056384.1">
    <property type="nucleotide sequence ID" value="NZ_JBHSNS010000002.1"/>
</dbReference>
<dbReference type="Pfam" id="PF11390">
    <property type="entry name" value="FdsD"/>
    <property type="match status" value="1"/>
</dbReference>
<comment type="caution">
    <text evidence="1">The sequence shown here is derived from an EMBL/GenBank/DDBJ whole genome shotgun (WGS) entry which is preliminary data.</text>
</comment>
<dbReference type="Proteomes" id="UP001596072">
    <property type="component" value="Unassembled WGS sequence"/>
</dbReference>
<proteinExistence type="predicted"/>
<organism evidence="1 2">
    <name type="scientific">Nocardioides vastitatis</name>
    <dbReference type="NCBI Taxonomy" id="2568655"/>
    <lineage>
        <taxon>Bacteria</taxon>
        <taxon>Bacillati</taxon>
        <taxon>Actinomycetota</taxon>
        <taxon>Actinomycetes</taxon>
        <taxon>Propionibacteriales</taxon>
        <taxon>Nocardioidaceae</taxon>
        <taxon>Nocardioides</taxon>
    </lineage>
</organism>
<evidence type="ECO:0000313" key="2">
    <source>
        <dbReference type="Proteomes" id="UP001596072"/>
    </source>
</evidence>
<name>A0ABW0ZI80_9ACTN</name>
<evidence type="ECO:0000313" key="1">
    <source>
        <dbReference type="EMBL" id="MFC5728793.1"/>
    </source>
</evidence>
<reference evidence="2" key="1">
    <citation type="journal article" date="2019" name="Int. J. Syst. Evol. Microbiol.">
        <title>The Global Catalogue of Microorganisms (GCM) 10K type strain sequencing project: providing services to taxonomists for standard genome sequencing and annotation.</title>
        <authorList>
            <consortium name="The Broad Institute Genomics Platform"/>
            <consortium name="The Broad Institute Genome Sequencing Center for Infectious Disease"/>
            <person name="Wu L."/>
            <person name="Ma J."/>
        </authorList>
    </citation>
    <scope>NUCLEOTIDE SEQUENCE [LARGE SCALE GENOMIC DNA]</scope>
    <source>
        <strain evidence="2">YIM 94188</strain>
    </source>
</reference>
<sequence length="174" mass="18302">MPGTTPPETSLINDIAAQFGHLPAEKAAGEVANHVRKFWDPRMQSRLLDLAAAGPGDLAPVAYAAAELVRREARSEHPTAATSGGFVSVRTTDGWLEVDAAVRARPGLERALGIGGIAATEQPAADLARVRAAIERVSAHWTSAEVLLALEQDGVRAHRSNADPETAATRTDVS</sequence>
<dbReference type="EMBL" id="JBHSNS010000002">
    <property type="protein sequence ID" value="MFC5728793.1"/>
    <property type="molecule type" value="Genomic_DNA"/>
</dbReference>
<dbReference type="InterPro" id="IPR021074">
    <property type="entry name" value="Formate_DH_dsu"/>
</dbReference>